<comment type="caution">
    <text evidence="3">The sequence shown here is derived from an EMBL/GenBank/DDBJ whole genome shotgun (WGS) entry which is preliminary data.</text>
</comment>
<protein>
    <recommendedName>
        <fullName evidence="5">Lipoprotein</fullName>
    </recommendedName>
</protein>
<dbReference type="PROSITE" id="PS51257">
    <property type="entry name" value="PROKAR_LIPOPROTEIN"/>
    <property type="match status" value="1"/>
</dbReference>
<keyword evidence="2" id="KW-0732">Signal</keyword>
<accession>A0A1L8CNM4</accession>
<dbReference type="AlphaFoldDB" id="A0A1L8CNM4"/>
<evidence type="ECO:0000313" key="4">
    <source>
        <dbReference type="Proteomes" id="UP000231632"/>
    </source>
</evidence>
<evidence type="ECO:0008006" key="5">
    <source>
        <dbReference type="Google" id="ProtNLM"/>
    </source>
</evidence>
<name>A0A1L8CNM4_9PROT</name>
<sequence>MFRTVILAACLALLSGCASNDNQVDPAARAENERLKAEAAALREAVVEQRATLESLKQN</sequence>
<dbReference type="STRING" id="1921010.MMIC_P1471"/>
<feature type="signal peptide" evidence="2">
    <location>
        <begin position="1"/>
        <end position="20"/>
    </location>
</feature>
<dbReference type="RefSeq" id="WP_072659819.1">
    <property type="nucleotide sequence ID" value="NZ_BDFD01000011.1"/>
</dbReference>
<dbReference type="EMBL" id="BDFD01000011">
    <property type="protein sequence ID" value="GAV20504.1"/>
    <property type="molecule type" value="Genomic_DNA"/>
</dbReference>
<keyword evidence="1" id="KW-0175">Coiled coil</keyword>
<organism evidence="3 4">
    <name type="scientific">Mariprofundus micogutta</name>
    <dbReference type="NCBI Taxonomy" id="1921010"/>
    <lineage>
        <taxon>Bacteria</taxon>
        <taxon>Pseudomonadati</taxon>
        <taxon>Pseudomonadota</taxon>
        <taxon>Candidatius Mariprofundia</taxon>
        <taxon>Mariprofundales</taxon>
        <taxon>Mariprofundaceae</taxon>
        <taxon>Mariprofundus</taxon>
    </lineage>
</organism>
<evidence type="ECO:0000256" key="1">
    <source>
        <dbReference type="SAM" id="Coils"/>
    </source>
</evidence>
<reference evidence="3 4" key="1">
    <citation type="journal article" date="2017" name="Arch. Microbiol.">
        <title>Mariprofundus micogutta sp. nov., a novel iron-oxidizing zetaproteobacterium isolated from a deep-sea hydrothermal field at the Bayonnaise knoll of the Izu-Ogasawara arc, and a description of Mariprofundales ord. nov. and Zetaproteobacteria classis nov.</title>
        <authorList>
            <person name="Makita H."/>
            <person name="Tanaka E."/>
            <person name="Mitsunobu S."/>
            <person name="Miyazaki M."/>
            <person name="Nunoura T."/>
            <person name="Uematsu K."/>
            <person name="Takaki Y."/>
            <person name="Nishi S."/>
            <person name="Shimamura S."/>
            <person name="Takai K."/>
        </authorList>
    </citation>
    <scope>NUCLEOTIDE SEQUENCE [LARGE SCALE GENOMIC DNA]</scope>
    <source>
        <strain evidence="3 4">ET2</strain>
    </source>
</reference>
<feature type="coiled-coil region" evidence="1">
    <location>
        <begin position="32"/>
        <end position="59"/>
    </location>
</feature>
<gene>
    <name evidence="3" type="ORF">MMIC_P1471</name>
</gene>
<keyword evidence="4" id="KW-1185">Reference proteome</keyword>
<proteinExistence type="predicted"/>
<evidence type="ECO:0000313" key="3">
    <source>
        <dbReference type="EMBL" id="GAV20504.1"/>
    </source>
</evidence>
<feature type="chain" id="PRO_5012769764" description="Lipoprotein" evidence="2">
    <location>
        <begin position="21"/>
        <end position="59"/>
    </location>
</feature>
<evidence type="ECO:0000256" key="2">
    <source>
        <dbReference type="SAM" id="SignalP"/>
    </source>
</evidence>
<dbReference type="Proteomes" id="UP000231632">
    <property type="component" value="Unassembled WGS sequence"/>
</dbReference>